<proteinExistence type="predicted"/>
<evidence type="ECO:0000313" key="4">
    <source>
        <dbReference type="EMBL" id="PWA45320.1"/>
    </source>
</evidence>
<evidence type="ECO:0000256" key="2">
    <source>
        <dbReference type="SAM" id="MobiDB-lite"/>
    </source>
</evidence>
<dbReference type="InterPro" id="IPR011992">
    <property type="entry name" value="EF-hand-dom_pair"/>
</dbReference>
<comment type="function">
    <text evidence="1">Neddylation of cullins play an essential role in the regulation of SCF-type complexes activity.</text>
</comment>
<dbReference type="PANTHER" id="PTHR12281:SF12">
    <property type="entry name" value="DEFECTIVE IN CULLIN NEDDYLATION PROTEIN"/>
    <property type="match status" value="1"/>
</dbReference>
<protein>
    <recommendedName>
        <fullName evidence="1">Defective in cullin neddylation protein</fullName>
    </recommendedName>
</protein>
<dbReference type="GO" id="GO:0031624">
    <property type="term" value="F:ubiquitin conjugating enzyme binding"/>
    <property type="evidence" value="ECO:0007669"/>
    <property type="project" value="TreeGrafter"/>
</dbReference>
<feature type="domain" description="DCUN1" evidence="3">
    <location>
        <begin position="27"/>
        <end position="138"/>
    </location>
</feature>
<dbReference type="SUPFAM" id="SSF47473">
    <property type="entry name" value="EF-hand"/>
    <property type="match status" value="1"/>
</dbReference>
<dbReference type="AlphaFoldDB" id="A0A2U1L8H7"/>
<dbReference type="PROSITE" id="PS51229">
    <property type="entry name" value="DCUN1"/>
    <property type="match status" value="1"/>
</dbReference>
<dbReference type="STRING" id="35608.A0A2U1L8H7"/>
<evidence type="ECO:0000313" key="5">
    <source>
        <dbReference type="Proteomes" id="UP000245207"/>
    </source>
</evidence>
<dbReference type="GO" id="GO:0097602">
    <property type="term" value="F:cullin family protein binding"/>
    <property type="evidence" value="ECO:0007669"/>
    <property type="project" value="TreeGrafter"/>
</dbReference>
<keyword evidence="5" id="KW-1185">Reference proteome</keyword>
<organism evidence="4 5">
    <name type="scientific">Artemisia annua</name>
    <name type="common">Sweet wormwood</name>
    <dbReference type="NCBI Taxonomy" id="35608"/>
    <lineage>
        <taxon>Eukaryota</taxon>
        <taxon>Viridiplantae</taxon>
        <taxon>Streptophyta</taxon>
        <taxon>Embryophyta</taxon>
        <taxon>Tracheophyta</taxon>
        <taxon>Spermatophyta</taxon>
        <taxon>Magnoliopsida</taxon>
        <taxon>eudicotyledons</taxon>
        <taxon>Gunneridae</taxon>
        <taxon>Pentapetalae</taxon>
        <taxon>asterids</taxon>
        <taxon>campanulids</taxon>
        <taxon>Asterales</taxon>
        <taxon>Asteraceae</taxon>
        <taxon>Asteroideae</taxon>
        <taxon>Anthemideae</taxon>
        <taxon>Artemisiinae</taxon>
        <taxon>Artemisia</taxon>
    </lineage>
</organism>
<dbReference type="GO" id="GO:0032182">
    <property type="term" value="F:ubiquitin-like protein binding"/>
    <property type="evidence" value="ECO:0007669"/>
    <property type="project" value="TreeGrafter"/>
</dbReference>
<sequence length="138" mass="16059">MRKGNNKKGYSNPTSSSYSSASGRAVNEWEYYDQLYNTYANKSCGMIDPEGIERLCSDLQVAHTDVRILMLAWKMQAEKQGYFTLEEWRRGLKRLRADTIAKLKKALPELQQEVRRSTNILDFYTYAFKYCLTGMKKS</sequence>
<dbReference type="PANTHER" id="PTHR12281">
    <property type="entry name" value="RP42 RELATED"/>
    <property type="match status" value="1"/>
</dbReference>
<dbReference type="Gene3D" id="1.10.238.10">
    <property type="entry name" value="EF-hand"/>
    <property type="match status" value="1"/>
</dbReference>
<evidence type="ECO:0000256" key="1">
    <source>
        <dbReference type="RuleBase" id="RU410713"/>
    </source>
</evidence>
<evidence type="ECO:0000259" key="3">
    <source>
        <dbReference type="PROSITE" id="PS51229"/>
    </source>
</evidence>
<dbReference type="InterPro" id="IPR014764">
    <property type="entry name" value="DCN-prot"/>
</dbReference>
<accession>A0A2U1L8H7</accession>
<feature type="region of interest" description="Disordered" evidence="2">
    <location>
        <begin position="1"/>
        <end position="21"/>
    </location>
</feature>
<dbReference type="OrthoDB" id="286637at2759"/>
<dbReference type="GO" id="GO:0045116">
    <property type="term" value="P:protein neddylation"/>
    <property type="evidence" value="ECO:0007669"/>
    <property type="project" value="TreeGrafter"/>
</dbReference>
<dbReference type="Proteomes" id="UP000245207">
    <property type="component" value="Unassembled WGS sequence"/>
</dbReference>
<dbReference type="GO" id="GO:0000151">
    <property type="term" value="C:ubiquitin ligase complex"/>
    <property type="evidence" value="ECO:0007669"/>
    <property type="project" value="TreeGrafter"/>
</dbReference>
<name>A0A2U1L8H7_ARTAN</name>
<feature type="compositionally biased region" description="Low complexity" evidence="2">
    <location>
        <begin position="11"/>
        <end position="21"/>
    </location>
</feature>
<dbReference type="InterPro" id="IPR005176">
    <property type="entry name" value="PONY_dom"/>
</dbReference>
<dbReference type="EMBL" id="PKPP01010822">
    <property type="protein sequence ID" value="PWA45320.1"/>
    <property type="molecule type" value="Genomic_DNA"/>
</dbReference>
<gene>
    <name evidence="4" type="ORF">CTI12_AA515180</name>
</gene>
<reference evidence="4 5" key="1">
    <citation type="journal article" date="2018" name="Mol. Plant">
        <title>The genome of Artemisia annua provides insight into the evolution of Asteraceae family and artemisinin biosynthesis.</title>
        <authorList>
            <person name="Shen Q."/>
            <person name="Zhang L."/>
            <person name="Liao Z."/>
            <person name="Wang S."/>
            <person name="Yan T."/>
            <person name="Shi P."/>
            <person name="Liu M."/>
            <person name="Fu X."/>
            <person name="Pan Q."/>
            <person name="Wang Y."/>
            <person name="Lv Z."/>
            <person name="Lu X."/>
            <person name="Zhang F."/>
            <person name="Jiang W."/>
            <person name="Ma Y."/>
            <person name="Chen M."/>
            <person name="Hao X."/>
            <person name="Li L."/>
            <person name="Tang Y."/>
            <person name="Lv G."/>
            <person name="Zhou Y."/>
            <person name="Sun X."/>
            <person name="Brodelius P.E."/>
            <person name="Rose J.K.C."/>
            <person name="Tang K."/>
        </authorList>
    </citation>
    <scope>NUCLEOTIDE SEQUENCE [LARGE SCALE GENOMIC DNA]</scope>
    <source>
        <strain evidence="5">cv. Huhao1</strain>
        <tissue evidence="4">Leaf</tissue>
    </source>
</reference>
<comment type="caution">
    <text evidence="4">The sequence shown here is derived from an EMBL/GenBank/DDBJ whole genome shotgun (WGS) entry which is preliminary data.</text>
</comment>